<evidence type="ECO:0000313" key="3">
    <source>
        <dbReference type="Proteomes" id="UP000583454"/>
    </source>
</evidence>
<name>A0A840ZN16_9HYPH</name>
<keyword evidence="1" id="KW-0472">Membrane</keyword>
<keyword evidence="3" id="KW-1185">Reference proteome</keyword>
<dbReference type="AlphaFoldDB" id="A0A840ZN16"/>
<feature type="transmembrane region" description="Helical" evidence="1">
    <location>
        <begin position="49"/>
        <end position="67"/>
    </location>
</feature>
<reference evidence="2 3" key="1">
    <citation type="submission" date="2020-08" db="EMBL/GenBank/DDBJ databases">
        <title>Genomic Encyclopedia of Type Strains, Phase IV (KMG-IV): sequencing the most valuable type-strain genomes for metagenomic binning, comparative biology and taxonomic classification.</title>
        <authorList>
            <person name="Goeker M."/>
        </authorList>
    </citation>
    <scope>NUCLEOTIDE SEQUENCE [LARGE SCALE GENOMIC DNA]</scope>
    <source>
        <strain evidence="2 3">DSM 2163</strain>
    </source>
</reference>
<proteinExistence type="predicted"/>
<organism evidence="2 3">
    <name type="scientific">Methylorubrum rhodinum</name>
    <dbReference type="NCBI Taxonomy" id="29428"/>
    <lineage>
        <taxon>Bacteria</taxon>
        <taxon>Pseudomonadati</taxon>
        <taxon>Pseudomonadota</taxon>
        <taxon>Alphaproteobacteria</taxon>
        <taxon>Hyphomicrobiales</taxon>
        <taxon>Methylobacteriaceae</taxon>
        <taxon>Methylorubrum</taxon>
    </lineage>
</organism>
<protein>
    <submittedName>
        <fullName evidence="2">Putative membrane protein</fullName>
    </submittedName>
</protein>
<comment type="caution">
    <text evidence="2">The sequence shown here is derived from an EMBL/GenBank/DDBJ whole genome shotgun (WGS) entry which is preliminary data.</text>
</comment>
<evidence type="ECO:0000313" key="2">
    <source>
        <dbReference type="EMBL" id="MBB5758163.1"/>
    </source>
</evidence>
<feature type="transmembrane region" description="Helical" evidence="1">
    <location>
        <begin position="21"/>
        <end position="37"/>
    </location>
</feature>
<accession>A0A840ZN16</accession>
<gene>
    <name evidence="2" type="ORF">HNR00_002881</name>
</gene>
<dbReference type="RefSeq" id="WP_246390628.1">
    <property type="nucleotide sequence ID" value="NZ_JACHOP010000011.1"/>
</dbReference>
<keyword evidence="1" id="KW-0812">Transmembrane</keyword>
<keyword evidence="1" id="KW-1133">Transmembrane helix</keyword>
<dbReference type="EMBL" id="JACHOP010000011">
    <property type="protein sequence ID" value="MBB5758163.1"/>
    <property type="molecule type" value="Genomic_DNA"/>
</dbReference>
<dbReference type="Proteomes" id="UP000583454">
    <property type="component" value="Unassembled WGS sequence"/>
</dbReference>
<sequence>MSQVRNEQTKLLAGNLDRLSSAFGIIGVVTPVIAWSYEFPTAPPATAKSVAFSLVWFAAAVVLHLMARHLLRRLRA</sequence>
<evidence type="ECO:0000256" key="1">
    <source>
        <dbReference type="SAM" id="Phobius"/>
    </source>
</evidence>